<evidence type="ECO:0000313" key="1">
    <source>
        <dbReference type="EMBL" id="JAI03744.1"/>
    </source>
</evidence>
<dbReference type="AlphaFoldDB" id="A0A0E9XPY8"/>
<protein>
    <submittedName>
        <fullName evidence="1">Uncharacterized protein</fullName>
    </submittedName>
</protein>
<accession>A0A0E9XPY8</accession>
<name>A0A0E9XPY8_ANGAN</name>
<proteinExistence type="predicted"/>
<organism evidence="1">
    <name type="scientific">Anguilla anguilla</name>
    <name type="common">European freshwater eel</name>
    <name type="synonym">Muraena anguilla</name>
    <dbReference type="NCBI Taxonomy" id="7936"/>
    <lineage>
        <taxon>Eukaryota</taxon>
        <taxon>Metazoa</taxon>
        <taxon>Chordata</taxon>
        <taxon>Craniata</taxon>
        <taxon>Vertebrata</taxon>
        <taxon>Euteleostomi</taxon>
        <taxon>Actinopterygii</taxon>
        <taxon>Neopterygii</taxon>
        <taxon>Teleostei</taxon>
        <taxon>Anguilliformes</taxon>
        <taxon>Anguillidae</taxon>
        <taxon>Anguilla</taxon>
    </lineage>
</organism>
<reference evidence="1" key="2">
    <citation type="journal article" date="2015" name="Fish Shellfish Immunol.">
        <title>Early steps in the European eel (Anguilla anguilla)-Vibrio vulnificus interaction in the gills: Role of the RtxA13 toxin.</title>
        <authorList>
            <person name="Callol A."/>
            <person name="Pajuelo D."/>
            <person name="Ebbesson L."/>
            <person name="Teles M."/>
            <person name="MacKenzie S."/>
            <person name="Amaro C."/>
        </authorList>
    </citation>
    <scope>NUCLEOTIDE SEQUENCE</scope>
</reference>
<sequence>MFLISVFKNFFFFWLFQLI</sequence>
<dbReference type="EMBL" id="GBXM01004834">
    <property type="protein sequence ID" value="JAI03744.1"/>
    <property type="molecule type" value="Transcribed_RNA"/>
</dbReference>
<reference evidence="1" key="1">
    <citation type="submission" date="2014-11" db="EMBL/GenBank/DDBJ databases">
        <authorList>
            <person name="Amaro Gonzalez C."/>
        </authorList>
    </citation>
    <scope>NUCLEOTIDE SEQUENCE</scope>
</reference>